<dbReference type="AlphaFoldDB" id="A0A1F5S506"/>
<reference evidence="1 2" key="1">
    <citation type="journal article" date="2016" name="Nat. Commun.">
        <title>Thousands of microbial genomes shed light on interconnected biogeochemical processes in an aquifer system.</title>
        <authorList>
            <person name="Anantharaman K."/>
            <person name="Brown C.T."/>
            <person name="Hug L.A."/>
            <person name="Sharon I."/>
            <person name="Castelle C.J."/>
            <person name="Probst A.J."/>
            <person name="Thomas B.C."/>
            <person name="Singh A."/>
            <person name="Wilkins M.J."/>
            <person name="Karaoz U."/>
            <person name="Brodie E.L."/>
            <person name="Williams K.H."/>
            <person name="Hubbard S.S."/>
            <person name="Banfield J.F."/>
        </authorList>
    </citation>
    <scope>NUCLEOTIDE SEQUENCE [LARGE SCALE GENOMIC DNA]</scope>
</reference>
<dbReference type="Proteomes" id="UP000178323">
    <property type="component" value="Unassembled WGS sequence"/>
</dbReference>
<comment type="caution">
    <text evidence="1">The sequence shown here is derived from an EMBL/GenBank/DDBJ whole genome shotgun (WGS) entry which is preliminary data.</text>
</comment>
<gene>
    <name evidence="1" type="ORF">A2Y83_01245</name>
</gene>
<name>A0A1F5S506_9BACT</name>
<evidence type="ECO:0000313" key="2">
    <source>
        <dbReference type="Proteomes" id="UP000178323"/>
    </source>
</evidence>
<evidence type="ECO:0000313" key="1">
    <source>
        <dbReference type="EMBL" id="OGF21739.1"/>
    </source>
</evidence>
<sequence>MGSFIEINDTLQITKEQGFPKELDYERHKIKPFTADDFKERIFEFKDKAKIRIYHLPPVRVFLVQNIKGKWLYWGLAHILKTRHDNIKQTTSGKFKIIYIYTPEEMRYAHRLIDRN</sequence>
<proteinExistence type="predicted"/>
<protein>
    <submittedName>
        <fullName evidence="1">Uncharacterized protein</fullName>
    </submittedName>
</protein>
<accession>A0A1F5S506</accession>
<organism evidence="1 2">
    <name type="scientific">Candidatus Falkowbacteria bacterium RBG_13_39_14</name>
    <dbReference type="NCBI Taxonomy" id="1797985"/>
    <lineage>
        <taxon>Bacteria</taxon>
        <taxon>Candidatus Falkowiibacteriota</taxon>
    </lineage>
</organism>
<dbReference type="EMBL" id="MFFS01000054">
    <property type="protein sequence ID" value="OGF21739.1"/>
    <property type="molecule type" value="Genomic_DNA"/>
</dbReference>